<dbReference type="CDD" id="cd00839">
    <property type="entry name" value="MPP_PAPs"/>
    <property type="match status" value="1"/>
</dbReference>
<dbReference type="RefSeq" id="XP_056513684.1">
    <property type="nucleotide sequence ID" value="XM_056652617.1"/>
</dbReference>
<dbReference type="InterPro" id="IPR039331">
    <property type="entry name" value="PAPs-like"/>
</dbReference>
<dbReference type="Gene3D" id="2.60.40.380">
    <property type="entry name" value="Purple acid phosphatase-like, N-terminal"/>
    <property type="match status" value="1"/>
</dbReference>
<evidence type="ECO:0000259" key="5">
    <source>
        <dbReference type="Pfam" id="PF00149"/>
    </source>
</evidence>
<feature type="domain" description="Purple acid phosphatase N-terminal" evidence="7">
    <location>
        <begin position="64"/>
        <end position="142"/>
    </location>
</feature>
<feature type="chain" id="PRO_5041016211" description="Purple acid phosphatase" evidence="4">
    <location>
        <begin position="17"/>
        <end position="527"/>
    </location>
</feature>
<reference evidence="8" key="2">
    <citation type="journal article" date="2023" name="IMA Fungus">
        <title>Comparative genomic study of the Penicillium genus elucidates a diverse pangenome and 15 lateral gene transfer events.</title>
        <authorList>
            <person name="Petersen C."/>
            <person name="Sorensen T."/>
            <person name="Nielsen M.R."/>
            <person name="Sondergaard T.E."/>
            <person name="Sorensen J.L."/>
            <person name="Fitzpatrick D.A."/>
            <person name="Frisvad J.C."/>
            <person name="Nielsen K.L."/>
        </authorList>
    </citation>
    <scope>NUCLEOTIDE SEQUENCE</scope>
    <source>
        <strain evidence="8">IBT 34128</strain>
    </source>
</reference>
<dbReference type="Proteomes" id="UP001141434">
    <property type="component" value="Unassembled WGS sequence"/>
</dbReference>
<dbReference type="GO" id="GO:0003993">
    <property type="term" value="F:acid phosphatase activity"/>
    <property type="evidence" value="ECO:0007669"/>
    <property type="project" value="UniProtKB-EC"/>
</dbReference>
<evidence type="ECO:0000256" key="3">
    <source>
        <dbReference type="ARBA" id="ARBA00023180"/>
    </source>
</evidence>
<dbReference type="EC" id="3.1.3.2" evidence="4"/>
<dbReference type="SUPFAM" id="SSF56300">
    <property type="entry name" value="Metallo-dependent phosphatases"/>
    <property type="match status" value="1"/>
</dbReference>
<dbReference type="PANTHER" id="PTHR22953">
    <property type="entry name" value="ACID PHOSPHATASE RELATED"/>
    <property type="match status" value="1"/>
</dbReference>
<feature type="domain" description="Calcineurin-like phosphoesterase" evidence="5">
    <location>
        <begin position="205"/>
        <end position="429"/>
    </location>
</feature>
<dbReference type="Pfam" id="PF14008">
    <property type="entry name" value="Metallophos_C"/>
    <property type="match status" value="1"/>
</dbReference>
<dbReference type="SUPFAM" id="SSF49363">
    <property type="entry name" value="Purple acid phosphatase, N-terminal domain"/>
    <property type="match status" value="1"/>
</dbReference>
<organism evidence="8 9">
    <name type="scientific">Penicillium alfredii</name>
    <dbReference type="NCBI Taxonomy" id="1506179"/>
    <lineage>
        <taxon>Eukaryota</taxon>
        <taxon>Fungi</taxon>
        <taxon>Dikarya</taxon>
        <taxon>Ascomycota</taxon>
        <taxon>Pezizomycotina</taxon>
        <taxon>Eurotiomycetes</taxon>
        <taxon>Eurotiomycetidae</taxon>
        <taxon>Eurotiales</taxon>
        <taxon>Aspergillaceae</taxon>
        <taxon>Penicillium</taxon>
    </lineage>
</organism>
<dbReference type="PANTHER" id="PTHR22953:SF153">
    <property type="entry name" value="PURPLE ACID PHOSPHATASE"/>
    <property type="match status" value="1"/>
</dbReference>
<dbReference type="Gene3D" id="3.60.21.10">
    <property type="match status" value="1"/>
</dbReference>
<comment type="similarity">
    <text evidence="4">Belongs to the metallophosphoesterase superfamily. Purple acid phosphatase family.</text>
</comment>
<dbReference type="InterPro" id="IPR004843">
    <property type="entry name" value="Calcineurin-like_PHP"/>
</dbReference>
<dbReference type="InterPro" id="IPR008963">
    <property type="entry name" value="Purple_acid_Pase-like_N"/>
</dbReference>
<comment type="caution">
    <text evidence="8">The sequence shown here is derived from an EMBL/GenBank/DDBJ whole genome shotgun (WGS) entry which is preliminary data.</text>
</comment>
<feature type="domain" description="Purple acid phosphatase C-terminal" evidence="6">
    <location>
        <begin position="452"/>
        <end position="512"/>
    </location>
</feature>
<evidence type="ECO:0000313" key="9">
    <source>
        <dbReference type="Proteomes" id="UP001141434"/>
    </source>
</evidence>
<keyword evidence="2 4" id="KW-0378">Hydrolase</keyword>
<keyword evidence="1 4" id="KW-0732">Signal</keyword>
<feature type="signal peptide" evidence="4">
    <location>
        <begin position="1"/>
        <end position="16"/>
    </location>
</feature>
<proteinExistence type="inferred from homology"/>
<dbReference type="GeneID" id="81391785"/>
<accession>A0A9W9FQY6</accession>
<dbReference type="EMBL" id="JAPMSZ010000004">
    <property type="protein sequence ID" value="KAJ5104688.1"/>
    <property type="molecule type" value="Genomic_DNA"/>
</dbReference>
<dbReference type="Pfam" id="PF00149">
    <property type="entry name" value="Metallophos"/>
    <property type="match status" value="1"/>
</dbReference>
<evidence type="ECO:0000256" key="4">
    <source>
        <dbReference type="RuleBase" id="RU361203"/>
    </source>
</evidence>
<dbReference type="Pfam" id="PF16656">
    <property type="entry name" value="Pur_ac_phosph_N"/>
    <property type="match status" value="1"/>
</dbReference>
<protein>
    <recommendedName>
        <fullName evidence="4">Purple acid phosphatase</fullName>
        <ecNumber evidence="4">3.1.3.2</ecNumber>
    </recommendedName>
</protein>
<evidence type="ECO:0000256" key="2">
    <source>
        <dbReference type="ARBA" id="ARBA00022801"/>
    </source>
</evidence>
<keyword evidence="3" id="KW-0325">Glycoprotein</keyword>
<dbReference type="AlphaFoldDB" id="A0A9W9FQY6"/>
<name>A0A9W9FQY6_9EURO</name>
<dbReference type="InterPro" id="IPR015914">
    <property type="entry name" value="PAPs_N"/>
</dbReference>
<evidence type="ECO:0000256" key="1">
    <source>
        <dbReference type="ARBA" id="ARBA00022729"/>
    </source>
</evidence>
<gene>
    <name evidence="8" type="ORF">NUU61_002035</name>
</gene>
<dbReference type="InterPro" id="IPR041792">
    <property type="entry name" value="MPP_PAP"/>
</dbReference>
<sequence length="527" mass="58384">MAAIVTFTKLLQLAVSIGSYHHPPIPEDKTTPFQQRLSIHSPTGKPKEKEPLQLTDWVKTALLTTTFPSTEVSVGWNTYGSIDHACVEYGKSEHDLSSKACASSKSTTYPTSRTHSNTVTLTDLHPATTYYYKIVSDNSSVDHFLSPRTPGDDTPFNISVVVDLGVYGGDGYTHSEKDKDKRDTRPNVNPALDHATIGRLADTVDDYELVIHPGDFAYADDWARKYHNKGHGKDAYQGILEQFYGQLAPIAGRKPYMTSPGNHEAACKQVKHAPKLCPEGQSNFTDFMHRFSETMPRAFDSASSSKTAQEHARKARDLSQPPFWYSFEYGMAHIVMINTETDFTDAPDGTDGNAKLDGGPFGAPHQQLDFLAADLASVDRRVTPWLIVAGHRPWYTTGKGKSCKPCQKAFEKLFHTYGVDLAVFGHVHNSQRFFPVYDGKADPKGMHNPTDPMYIISGGTGNIEGLDPVHPQPSYTAWAYADDQSYSTLNFLDKHRLEITFVQSATGKVLDSSVLHKDHSTSFVKNS</sequence>
<dbReference type="InterPro" id="IPR025733">
    <property type="entry name" value="PAPs_C"/>
</dbReference>
<evidence type="ECO:0000313" key="8">
    <source>
        <dbReference type="EMBL" id="KAJ5104688.1"/>
    </source>
</evidence>
<comment type="catalytic activity">
    <reaction evidence="4">
        <text>a phosphate monoester + H2O = an alcohol + phosphate</text>
        <dbReference type="Rhea" id="RHEA:15017"/>
        <dbReference type="ChEBI" id="CHEBI:15377"/>
        <dbReference type="ChEBI" id="CHEBI:30879"/>
        <dbReference type="ChEBI" id="CHEBI:43474"/>
        <dbReference type="ChEBI" id="CHEBI:67140"/>
        <dbReference type="EC" id="3.1.3.2"/>
    </reaction>
</comment>
<evidence type="ECO:0000259" key="6">
    <source>
        <dbReference type="Pfam" id="PF14008"/>
    </source>
</evidence>
<keyword evidence="9" id="KW-1185">Reference proteome</keyword>
<dbReference type="GO" id="GO:0046872">
    <property type="term" value="F:metal ion binding"/>
    <property type="evidence" value="ECO:0007669"/>
    <property type="project" value="InterPro"/>
</dbReference>
<dbReference type="OrthoDB" id="45007at2759"/>
<evidence type="ECO:0000259" key="7">
    <source>
        <dbReference type="Pfam" id="PF16656"/>
    </source>
</evidence>
<dbReference type="InterPro" id="IPR029052">
    <property type="entry name" value="Metallo-depent_PP-like"/>
</dbReference>
<reference evidence="8" key="1">
    <citation type="submission" date="2022-11" db="EMBL/GenBank/DDBJ databases">
        <authorList>
            <person name="Petersen C."/>
        </authorList>
    </citation>
    <scope>NUCLEOTIDE SEQUENCE</scope>
    <source>
        <strain evidence="8">IBT 34128</strain>
    </source>
</reference>